<dbReference type="Pfam" id="PF08241">
    <property type="entry name" value="Methyltransf_11"/>
    <property type="match status" value="1"/>
</dbReference>
<dbReference type="PANTHER" id="PTHR42912:SF89">
    <property type="entry name" value="PUTATIVE-RELATED"/>
    <property type="match status" value="1"/>
</dbReference>
<gene>
    <name evidence="2" type="ORF">AS188_15085</name>
    <name evidence="3" type="ORF">KFL01_15740</name>
</gene>
<dbReference type="SUPFAM" id="SSF53335">
    <property type="entry name" value="S-adenosyl-L-methionine-dependent methyltransferases"/>
    <property type="match status" value="1"/>
</dbReference>
<dbReference type="GO" id="GO:0008757">
    <property type="term" value="F:S-adenosylmethionine-dependent methyltransferase activity"/>
    <property type="evidence" value="ECO:0007669"/>
    <property type="project" value="InterPro"/>
</dbReference>
<keyword evidence="2" id="KW-0489">Methyltransferase</keyword>
<dbReference type="AlphaFoldDB" id="A0A0U2YZE1"/>
<dbReference type="GO" id="GO:0032259">
    <property type="term" value="P:methylation"/>
    <property type="evidence" value="ECO:0007669"/>
    <property type="project" value="UniProtKB-KW"/>
</dbReference>
<sequence length="198" mass="21993">MPPMSYLEASFCRSAPWNLLARRIVSWATQGFALTGDVLEIGGGSGAIAEEIVRTNHQVRMTTTDPDPAMVSAARQRLAGFSRAEARQADARHLSFEDASFDAVVSFLMLHHVIAWEHAVGEVARVLRPGGSFVGYDLMASRTTWWLHRIDRSPHRLIEPEALEPVLRQVGLETLSLKYSFGGRVLRFIARKSCETSS</sequence>
<evidence type="ECO:0000313" key="2">
    <source>
        <dbReference type="EMBL" id="ALU40849.1"/>
    </source>
</evidence>
<dbReference type="Proteomes" id="UP000057181">
    <property type="component" value="Chromosome"/>
</dbReference>
<proteinExistence type="predicted"/>
<keyword evidence="2" id="KW-0808">Transferase</keyword>
<dbReference type="Proteomes" id="UP000321155">
    <property type="component" value="Unassembled WGS sequence"/>
</dbReference>
<dbReference type="Gene3D" id="3.40.50.150">
    <property type="entry name" value="Vaccinia Virus protein VP39"/>
    <property type="match status" value="1"/>
</dbReference>
<evidence type="ECO:0000259" key="1">
    <source>
        <dbReference type="Pfam" id="PF08241"/>
    </source>
</evidence>
<reference evidence="3 5" key="2">
    <citation type="submission" date="2019-07" db="EMBL/GenBank/DDBJ databases">
        <title>Whole genome shotgun sequence of Kocuria flava NBRC 107626.</title>
        <authorList>
            <person name="Hosoyama A."/>
            <person name="Uohara A."/>
            <person name="Ohji S."/>
            <person name="Ichikawa N."/>
        </authorList>
    </citation>
    <scope>NUCLEOTIDE SEQUENCE [LARGE SCALE GENOMIC DNA]</scope>
    <source>
        <strain evidence="3 5">NBRC 107626</strain>
    </source>
</reference>
<keyword evidence="5" id="KW-1185">Reference proteome</keyword>
<feature type="domain" description="Methyltransferase type 11" evidence="1">
    <location>
        <begin position="39"/>
        <end position="134"/>
    </location>
</feature>
<evidence type="ECO:0000313" key="4">
    <source>
        <dbReference type="Proteomes" id="UP000057181"/>
    </source>
</evidence>
<dbReference type="CDD" id="cd02440">
    <property type="entry name" value="AdoMet_MTases"/>
    <property type="match status" value="1"/>
</dbReference>
<dbReference type="OrthoDB" id="9805171at2"/>
<dbReference type="STRING" id="446860.AS188_15085"/>
<dbReference type="PANTHER" id="PTHR42912">
    <property type="entry name" value="METHYLTRANSFERASE"/>
    <property type="match status" value="1"/>
</dbReference>
<organism evidence="2 4">
    <name type="scientific">Kocuria flava</name>
    <dbReference type="NCBI Taxonomy" id="446860"/>
    <lineage>
        <taxon>Bacteria</taxon>
        <taxon>Bacillati</taxon>
        <taxon>Actinomycetota</taxon>
        <taxon>Actinomycetes</taxon>
        <taxon>Micrococcales</taxon>
        <taxon>Micrococcaceae</taxon>
        <taxon>Kocuria</taxon>
    </lineage>
</organism>
<reference evidence="2 4" key="1">
    <citation type="submission" date="2015-11" db="EMBL/GenBank/DDBJ databases">
        <title>Complete Genome Sequence of Kocuria flava strain HO-9041.</title>
        <authorList>
            <person name="Zhou M."/>
            <person name="Dai J."/>
        </authorList>
    </citation>
    <scope>NUCLEOTIDE SEQUENCE [LARGE SCALE GENOMIC DNA]</scope>
    <source>
        <strain evidence="2 4">HO-9041</strain>
    </source>
</reference>
<dbReference type="InterPro" id="IPR013216">
    <property type="entry name" value="Methyltransf_11"/>
</dbReference>
<protein>
    <submittedName>
        <fullName evidence="2">Methyltransferase type 11</fullName>
    </submittedName>
</protein>
<evidence type="ECO:0000313" key="3">
    <source>
        <dbReference type="EMBL" id="GEO92268.1"/>
    </source>
</evidence>
<name>A0A0U2YZE1_9MICC</name>
<dbReference type="KEGG" id="kfv:AS188_15085"/>
<dbReference type="InterPro" id="IPR050508">
    <property type="entry name" value="Methyltransf_Superfamily"/>
</dbReference>
<accession>A0A0U2YZE1</accession>
<evidence type="ECO:0000313" key="5">
    <source>
        <dbReference type="Proteomes" id="UP000321155"/>
    </source>
</evidence>
<dbReference type="EMBL" id="BJZR01000037">
    <property type="protein sequence ID" value="GEO92268.1"/>
    <property type="molecule type" value="Genomic_DNA"/>
</dbReference>
<dbReference type="InterPro" id="IPR029063">
    <property type="entry name" value="SAM-dependent_MTases_sf"/>
</dbReference>
<dbReference type="EMBL" id="CP013254">
    <property type="protein sequence ID" value="ALU40849.1"/>
    <property type="molecule type" value="Genomic_DNA"/>
</dbReference>